<proteinExistence type="predicted"/>
<accession>A0ABS0P1Q2</accession>
<gene>
    <name evidence="1" type="ORF">H1B27_13060</name>
</gene>
<evidence type="ECO:0000313" key="2">
    <source>
        <dbReference type="Proteomes" id="UP001194539"/>
    </source>
</evidence>
<dbReference type="EMBL" id="JACEGD010000011">
    <property type="protein sequence ID" value="MBH5387196.1"/>
    <property type="molecule type" value="Genomic_DNA"/>
</dbReference>
<organism evidence="1 2">
    <name type="scientific">Bradyrhizobium diversitatis</name>
    <dbReference type="NCBI Taxonomy" id="2755406"/>
    <lineage>
        <taxon>Bacteria</taxon>
        <taxon>Pseudomonadati</taxon>
        <taxon>Pseudomonadota</taxon>
        <taxon>Alphaproteobacteria</taxon>
        <taxon>Hyphomicrobiales</taxon>
        <taxon>Nitrobacteraceae</taxon>
        <taxon>Bradyrhizobium</taxon>
    </lineage>
</organism>
<dbReference type="Proteomes" id="UP001194539">
    <property type="component" value="Unassembled WGS sequence"/>
</dbReference>
<dbReference type="RefSeq" id="WP_197966326.1">
    <property type="nucleotide sequence ID" value="NZ_JACEGD010000011.1"/>
</dbReference>
<sequence>MMDPASKLRARLMPILQRWEQELRRDNPNITTKIYDWPIGRLTSWQGHDIGIECVFKNVVPEWPDNVALSISLKHLDKSPSIQSADVVWGHPSGYVEASLLPTSVEFSPNHLAEVIERLPELFTALKQAIRRGRPVA</sequence>
<reference evidence="1 2" key="1">
    <citation type="submission" date="2020-07" db="EMBL/GenBank/DDBJ databases">
        <title>Bradyrhizobium diversity isolated from nodules of indigenous legumes of Western Australia.</title>
        <authorList>
            <person name="Klepa M.S."/>
        </authorList>
    </citation>
    <scope>NUCLEOTIDE SEQUENCE [LARGE SCALE GENOMIC DNA]</scope>
    <source>
        <strain evidence="1 2">CNPSo 4019</strain>
    </source>
</reference>
<evidence type="ECO:0000313" key="1">
    <source>
        <dbReference type="EMBL" id="MBH5387196.1"/>
    </source>
</evidence>
<keyword evidence="2" id="KW-1185">Reference proteome</keyword>
<comment type="caution">
    <text evidence="1">The sequence shown here is derived from an EMBL/GenBank/DDBJ whole genome shotgun (WGS) entry which is preliminary data.</text>
</comment>
<protein>
    <submittedName>
        <fullName evidence="1">Uncharacterized protein</fullName>
    </submittedName>
</protein>
<name>A0ABS0P1Q2_9BRAD</name>